<feature type="domain" description="Mannose-1-phosphate guanyltransferase C-terminal" evidence="1">
    <location>
        <begin position="56"/>
        <end position="139"/>
    </location>
</feature>
<dbReference type="InterPro" id="IPR056729">
    <property type="entry name" value="GMPPB_C"/>
</dbReference>
<accession>A0AAP3E5Z9</accession>
<dbReference type="AlphaFoldDB" id="A0AAP3E5Z9"/>
<protein>
    <submittedName>
        <fullName evidence="2">Gamma carbonic anhydrase family protein</fullName>
    </submittedName>
</protein>
<organism evidence="2 3">
    <name type="scientific">Natronosalvus hydrolyticus</name>
    <dbReference type="NCBI Taxonomy" id="2979988"/>
    <lineage>
        <taxon>Archaea</taxon>
        <taxon>Methanobacteriati</taxon>
        <taxon>Methanobacteriota</taxon>
        <taxon>Stenosarchaea group</taxon>
        <taxon>Halobacteria</taxon>
        <taxon>Halobacteriales</taxon>
        <taxon>Natrialbaceae</taxon>
        <taxon>Natronosalvus</taxon>
    </lineage>
</organism>
<gene>
    <name evidence="2" type="ORF">OB919_08970</name>
</gene>
<dbReference type="InterPro" id="IPR050484">
    <property type="entry name" value="Transf_Hexapept/Carb_Anhydrase"/>
</dbReference>
<dbReference type="PANTHER" id="PTHR13061">
    <property type="entry name" value="DYNACTIN SUBUNIT P25"/>
    <property type="match status" value="1"/>
</dbReference>
<name>A0AAP3E5Z9_9EURY</name>
<reference evidence="2 3" key="1">
    <citation type="submission" date="2022-09" db="EMBL/GenBank/DDBJ databases">
        <title>Enrichment on poylsaccharides allowed isolation of novel metabolic and taxonomic groups of Haloarchaea.</title>
        <authorList>
            <person name="Sorokin D.Y."/>
            <person name="Elcheninov A.G."/>
            <person name="Khizhniak T.V."/>
            <person name="Kolganova T.V."/>
            <person name="Kublanov I.V."/>
        </authorList>
    </citation>
    <scope>NUCLEOTIDE SEQUENCE [LARGE SCALE GENOMIC DNA]</scope>
    <source>
        <strain evidence="2 3">AArc-curdl1</strain>
    </source>
</reference>
<sequence length="182" mass="18908">MIRTFDGHAPIIADSAYVDESAIVIGEVTIGPNASVWPGAVLRGDHGEIVLEEGTNVQDNATIHEGARIGPRATVGHNAIVHNATVEERALVGMGAIVLDRSTIGERSIVGANSVVTEGTAVPESVLVLGAPAAVKKELETDAWEAAADTYVELATRHAETGEVLERGAVGTPPDNAMTDEE</sequence>
<dbReference type="InterPro" id="IPR011004">
    <property type="entry name" value="Trimer_LpxA-like_sf"/>
</dbReference>
<dbReference type="RefSeq" id="WP_342808453.1">
    <property type="nucleotide sequence ID" value="NZ_JAOPJZ010000005.1"/>
</dbReference>
<evidence type="ECO:0000259" key="1">
    <source>
        <dbReference type="Pfam" id="PF25087"/>
    </source>
</evidence>
<dbReference type="CDD" id="cd04645">
    <property type="entry name" value="LbH_gamma_CA_like"/>
    <property type="match status" value="1"/>
</dbReference>
<comment type="caution">
    <text evidence="2">The sequence shown here is derived from an EMBL/GenBank/DDBJ whole genome shotgun (WGS) entry which is preliminary data.</text>
</comment>
<dbReference type="SUPFAM" id="SSF51161">
    <property type="entry name" value="Trimeric LpxA-like enzymes"/>
    <property type="match status" value="1"/>
</dbReference>
<dbReference type="Proteomes" id="UP001321047">
    <property type="component" value="Unassembled WGS sequence"/>
</dbReference>
<keyword evidence="3" id="KW-1185">Reference proteome</keyword>
<proteinExistence type="predicted"/>
<dbReference type="Gene3D" id="2.160.10.10">
    <property type="entry name" value="Hexapeptide repeat proteins"/>
    <property type="match status" value="1"/>
</dbReference>
<dbReference type="InterPro" id="IPR047324">
    <property type="entry name" value="LbH_gamma_CA-like"/>
</dbReference>
<dbReference type="PANTHER" id="PTHR13061:SF29">
    <property type="entry name" value="GAMMA CARBONIC ANHYDRASE-LIKE 1, MITOCHONDRIAL-RELATED"/>
    <property type="match status" value="1"/>
</dbReference>
<evidence type="ECO:0000313" key="2">
    <source>
        <dbReference type="EMBL" id="MCU4752113.1"/>
    </source>
</evidence>
<dbReference type="Pfam" id="PF25087">
    <property type="entry name" value="GMPPB_C"/>
    <property type="match status" value="1"/>
</dbReference>
<evidence type="ECO:0000313" key="3">
    <source>
        <dbReference type="Proteomes" id="UP001321047"/>
    </source>
</evidence>
<dbReference type="EMBL" id="JAOPJZ010000005">
    <property type="protein sequence ID" value="MCU4752113.1"/>
    <property type="molecule type" value="Genomic_DNA"/>
</dbReference>